<gene>
    <name evidence="3" type="ORF">BSAL_88400</name>
</gene>
<feature type="compositionally biased region" description="Low complexity" evidence="1">
    <location>
        <begin position="96"/>
        <end position="109"/>
    </location>
</feature>
<dbReference type="EMBL" id="CYKH01001111">
    <property type="protein sequence ID" value="CUG84155.1"/>
    <property type="molecule type" value="Genomic_DNA"/>
</dbReference>
<feature type="region of interest" description="Disordered" evidence="1">
    <location>
        <begin position="70"/>
        <end position="127"/>
    </location>
</feature>
<evidence type="ECO:0000313" key="3">
    <source>
        <dbReference type="EMBL" id="CUG84155.1"/>
    </source>
</evidence>
<feature type="compositionally biased region" description="Polar residues" evidence="1">
    <location>
        <begin position="771"/>
        <end position="786"/>
    </location>
</feature>
<name>A0A0S4J5N1_BODSA</name>
<feature type="compositionally biased region" description="Basic and acidic residues" evidence="1">
    <location>
        <begin position="760"/>
        <end position="770"/>
    </location>
</feature>
<keyword evidence="2" id="KW-1133">Transmembrane helix</keyword>
<evidence type="ECO:0000256" key="1">
    <source>
        <dbReference type="SAM" id="MobiDB-lite"/>
    </source>
</evidence>
<feature type="region of interest" description="Disordered" evidence="1">
    <location>
        <begin position="301"/>
        <end position="320"/>
    </location>
</feature>
<feature type="region of interest" description="Disordered" evidence="1">
    <location>
        <begin position="368"/>
        <end position="402"/>
    </location>
</feature>
<dbReference type="VEuPathDB" id="TriTrypDB:BSAL_88400"/>
<protein>
    <submittedName>
        <fullName evidence="3">Membrane-associated protein, putative</fullName>
    </submittedName>
</protein>
<feature type="transmembrane region" description="Helical" evidence="2">
    <location>
        <begin position="6"/>
        <end position="23"/>
    </location>
</feature>
<dbReference type="Proteomes" id="UP000051952">
    <property type="component" value="Unassembled WGS sequence"/>
</dbReference>
<feature type="compositionally biased region" description="Basic and acidic residues" evidence="1">
    <location>
        <begin position="368"/>
        <end position="379"/>
    </location>
</feature>
<feature type="region of interest" description="Disordered" evidence="1">
    <location>
        <begin position="760"/>
        <end position="807"/>
    </location>
</feature>
<dbReference type="AlphaFoldDB" id="A0A0S4J5N1"/>
<feature type="compositionally biased region" description="Polar residues" evidence="1">
    <location>
        <begin position="110"/>
        <end position="127"/>
    </location>
</feature>
<evidence type="ECO:0000313" key="4">
    <source>
        <dbReference type="Proteomes" id="UP000051952"/>
    </source>
</evidence>
<sequence>MTLYLSLFLFLIAATASLFYFLVTSHRNRRRKPSSGIVRRQPKLKEADHYKLLNDFDALLEDATHGRYQQVPNGVVVPPPEYTEENTGPVGGTTTRAAALRSSSSQQASPQLWNRSGLTSGASPSASQFDSSFFRSGNFSALQGFGGGRAAGTPNSRASSSASSAISAEGRLGSALVPPSRLEPLSQSQRDALGAPHNTGDYDVSSGTALFVKSEQLPVKAHRGLLGLLTSKLRRQPAEHLSPRPHSVPVDIEEYQRSSHAPSSETLIIHGDDEQGDGLTSSSLASSAQYVKRAQNPHVKVRPATTGDTDVTPRASVGAPLSSLRRSTDIFGNDDVLVDQKSAIDKEMEEIQKLQAQRDIERIRREEERAERRKKRDMEQQEVVAAPKQPLEAAPPPQPERTIDDERQSLLELIHQDFLLLLETQLAAHEALQMQERKQFRDILRDEAFSKEEITITEEAEHQRRVQLIRERSRLDDKYREEREKQRRWEIVRDTVVDEEQARDELEQMQLQLWDDRVKSFYRRMDDPIMDTQVEERLMRCEHFETLEEEAFQAIEQDWLLDLERLFRRRIDRTWISLTASHLTVPIMMCNRFCAVSIAEQQQRRQILVAHEITHGVMWESFCDAIHPLVDRALWKLAMRETDERVRFEREEQEDSVGVFHGCKSSRELVTRYAAVVRETSLRRAQQREEALEDILEDELAERILTQRDEREGFILFEEMWRRGIDAIRANLKRIQIQQSMEAAEQLRRAEVQRALIEEERQKTARDATNQKRTSATRTPVTGSNTKTRDRTPPPASTSKQPGPTRR</sequence>
<accession>A0A0S4J5N1</accession>
<reference evidence="4" key="1">
    <citation type="submission" date="2015-09" db="EMBL/GenBank/DDBJ databases">
        <authorList>
            <consortium name="Pathogen Informatics"/>
        </authorList>
    </citation>
    <scope>NUCLEOTIDE SEQUENCE [LARGE SCALE GENOMIC DNA]</scope>
    <source>
        <strain evidence="4">Lake Konstanz</strain>
    </source>
</reference>
<keyword evidence="4" id="KW-1185">Reference proteome</keyword>
<organism evidence="3 4">
    <name type="scientific">Bodo saltans</name>
    <name type="common">Flagellated protozoan</name>
    <dbReference type="NCBI Taxonomy" id="75058"/>
    <lineage>
        <taxon>Eukaryota</taxon>
        <taxon>Discoba</taxon>
        <taxon>Euglenozoa</taxon>
        <taxon>Kinetoplastea</taxon>
        <taxon>Metakinetoplastina</taxon>
        <taxon>Eubodonida</taxon>
        <taxon>Bodonidae</taxon>
        <taxon>Bodo</taxon>
    </lineage>
</organism>
<proteinExistence type="predicted"/>
<keyword evidence="2" id="KW-0472">Membrane</keyword>
<feature type="region of interest" description="Disordered" evidence="1">
    <location>
        <begin position="170"/>
        <end position="200"/>
    </location>
</feature>
<feature type="compositionally biased region" description="Polar residues" evidence="1">
    <location>
        <begin position="797"/>
        <end position="807"/>
    </location>
</feature>
<keyword evidence="2" id="KW-0812">Transmembrane</keyword>
<evidence type="ECO:0000256" key="2">
    <source>
        <dbReference type="SAM" id="Phobius"/>
    </source>
</evidence>